<dbReference type="InterPro" id="IPR052700">
    <property type="entry name" value="Carb_kinase_PfkB-like"/>
</dbReference>
<keyword evidence="2" id="KW-0808">Transferase</keyword>
<feature type="domain" description="Carbohydrate kinase PfkB" evidence="4">
    <location>
        <begin position="6"/>
        <end position="296"/>
    </location>
</feature>
<dbReference type="PANTHER" id="PTHR43320:SF2">
    <property type="entry name" value="2-DEHYDRO-3-DEOXYGLUCONOKINASE_2-DEHYDRO-3-DEOXYGALACTONOKINASE"/>
    <property type="match status" value="1"/>
</dbReference>
<organism evidence="5 6">
    <name type="scientific">Micromonospora nigra</name>
    <dbReference type="NCBI Taxonomy" id="145857"/>
    <lineage>
        <taxon>Bacteria</taxon>
        <taxon>Bacillati</taxon>
        <taxon>Actinomycetota</taxon>
        <taxon>Actinomycetes</taxon>
        <taxon>Micromonosporales</taxon>
        <taxon>Micromonosporaceae</taxon>
        <taxon>Micromonospora</taxon>
    </lineage>
</organism>
<dbReference type="AlphaFoldDB" id="A0A1C6T0D6"/>
<dbReference type="GO" id="GO:0016301">
    <property type="term" value="F:kinase activity"/>
    <property type="evidence" value="ECO:0007669"/>
    <property type="project" value="UniProtKB-KW"/>
</dbReference>
<dbReference type="Proteomes" id="UP000199699">
    <property type="component" value="Unassembled WGS sequence"/>
</dbReference>
<gene>
    <name evidence="5" type="ORF">GA0070616_5143</name>
</gene>
<evidence type="ECO:0000259" key="4">
    <source>
        <dbReference type="Pfam" id="PF00294"/>
    </source>
</evidence>
<dbReference type="InterPro" id="IPR011611">
    <property type="entry name" value="PfkB_dom"/>
</dbReference>
<dbReference type="PANTHER" id="PTHR43320">
    <property type="entry name" value="SUGAR KINASE"/>
    <property type="match status" value="1"/>
</dbReference>
<dbReference type="RefSeq" id="WP_281188499.1">
    <property type="nucleotide sequence ID" value="NZ_FMHT01000003.1"/>
</dbReference>
<reference evidence="5 6" key="1">
    <citation type="submission" date="2016-06" db="EMBL/GenBank/DDBJ databases">
        <authorList>
            <person name="Kjaerup R.B."/>
            <person name="Dalgaard T.S."/>
            <person name="Juul-Madsen H.R."/>
        </authorList>
    </citation>
    <scope>NUCLEOTIDE SEQUENCE [LARGE SCALE GENOMIC DNA]</scope>
    <source>
        <strain evidence="5 6">DSM 43818</strain>
    </source>
</reference>
<evidence type="ECO:0000313" key="5">
    <source>
        <dbReference type="EMBL" id="SCL35119.1"/>
    </source>
</evidence>
<keyword evidence="3 5" id="KW-0418">Kinase</keyword>
<keyword evidence="6" id="KW-1185">Reference proteome</keyword>
<dbReference type="EMBL" id="FMHT01000003">
    <property type="protein sequence ID" value="SCL35119.1"/>
    <property type="molecule type" value="Genomic_DNA"/>
</dbReference>
<dbReference type="SUPFAM" id="SSF53613">
    <property type="entry name" value="Ribokinase-like"/>
    <property type="match status" value="1"/>
</dbReference>
<name>A0A1C6T0D6_9ACTN</name>
<comment type="similarity">
    <text evidence="1">Belongs to the carbohydrate kinase PfkB family.</text>
</comment>
<evidence type="ECO:0000256" key="3">
    <source>
        <dbReference type="ARBA" id="ARBA00022777"/>
    </source>
</evidence>
<dbReference type="Pfam" id="PF00294">
    <property type="entry name" value="PfkB"/>
    <property type="match status" value="1"/>
</dbReference>
<evidence type="ECO:0000256" key="2">
    <source>
        <dbReference type="ARBA" id="ARBA00022679"/>
    </source>
</evidence>
<evidence type="ECO:0000256" key="1">
    <source>
        <dbReference type="ARBA" id="ARBA00010688"/>
    </source>
</evidence>
<dbReference type="STRING" id="145857.GA0070616_5143"/>
<dbReference type="CDD" id="cd01166">
    <property type="entry name" value="KdgK"/>
    <property type="match status" value="1"/>
</dbReference>
<proteinExistence type="inferred from homology"/>
<protein>
    <submittedName>
        <fullName evidence="5">2-dehydro-3-deoxygluconokinase</fullName>
    </submittedName>
</protein>
<accession>A0A1C6T0D6</accession>
<dbReference type="InterPro" id="IPR029056">
    <property type="entry name" value="Ribokinase-like"/>
</dbReference>
<dbReference type="Gene3D" id="3.40.1190.20">
    <property type="match status" value="1"/>
</dbReference>
<evidence type="ECO:0000313" key="6">
    <source>
        <dbReference type="Proteomes" id="UP000199699"/>
    </source>
</evidence>
<sequence>MTAVEVAAVGESMVVLTPAAGVPLETADRLAVTVGGAESNVVAALAGLGHRTRWLSRVGDDPFGRMVTAHVAAAGVATDLVEVDGRARTGLYAKDPGPDGTRVHYHRAGSAATRMGPAVLDDARLAGVRILHLSGITPVLSRSCRALVEHAVCDRPVAGALISFDVNHRPGLWPARRAAPVLHRLADRADVVFVGLDEAQRLWDTRDPHAVRRLLPGPRLVVVKDGPVAATALPRADPAVRVPALPVPVVEPVGAGDAFAAGFLSGLLRGLGTAAGLRLGHLLAARTLAVAGDNAPPADRELLDTLVALPDADWARLDPATAGILPAPAQTRSSR</sequence>